<dbReference type="InterPro" id="IPR036938">
    <property type="entry name" value="PAP2/HPO_sf"/>
</dbReference>
<protein>
    <recommendedName>
        <fullName evidence="2">Phosphatidic acid phosphatase type 2/haloperoxidase domain-containing protein</fullName>
    </recommendedName>
</protein>
<dbReference type="Gene3D" id="1.20.144.10">
    <property type="entry name" value="Phosphatidic acid phosphatase type 2/haloperoxidase"/>
    <property type="match status" value="1"/>
</dbReference>
<dbReference type="PANTHER" id="PTHR14969:SF13">
    <property type="entry name" value="AT30094P"/>
    <property type="match status" value="1"/>
</dbReference>
<proteinExistence type="predicted"/>
<feature type="transmembrane region" description="Helical" evidence="1">
    <location>
        <begin position="53"/>
        <end position="80"/>
    </location>
</feature>
<reference evidence="3 4" key="1">
    <citation type="journal article" date="2016" name="Nat. Commun.">
        <title>Thousands of microbial genomes shed light on interconnected biogeochemical processes in an aquifer system.</title>
        <authorList>
            <person name="Anantharaman K."/>
            <person name="Brown C.T."/>
            <person name="Hug L.A."/>
            <person name="Sharon I."/>
            <person name="Castelle C.J."/>
            <person name="Probst A.J."/>
            <person name="Thomas B.C."/>
            <person name="Singh A."/>
            <person name="Wilkins M.J."/>
            <person name="Karaoz U."/>
            <person name="Brodie E.L."/>
            <person name="Williams K.H."/>
            <person name="Hubbard S.S."/>
            <person name="Banfield J.F."/>
        </authorList>
    </citation>
    <scope>NUCLEOTIDE SEQUENCE [LARGE SCALE GENOMIC DNA]</scope>
</reference>
<keyword evidence="1" id="KW-1133">Transmembrane helix</keyword>
<dbReference type="Proteomes" id="UP000179106">
    <property type="component" value="Unassembled WGS sequence"/>
</dbReference>
<dbReference type="Pfam" id="PF01569">
    <property type="entry name" value="PAP2"/>
    <property type="match status" value="1"/>
</dbReference>
<evidence type="ECO:0000313" key="3">
    <source>
        <dbReference type="EMBL" id="OGZ53454.1"/>
    </source>
</evidence>
<feature type="transmembrane region" description="Helical" evidence="1">
    <location>
        <begin position="150"/>
        <end position="168"/>
    </location>
</feature>
<dbReference type="PANTHER" id="PTHR14969">
    <property type="entry name" value="SPHINGOSINE-1-PHOSPHATE PHOSPHOHYDROLASE"/>
    <property type="match status" value="1"/>
</dbReference>
<feature type="transmembrane region" description="Helical" evidence="1">
    <location>
        <begin position="127"/>
        <end position="144"/>
    </location>
</feature>
<name>A0A1G2GTD1_9BACT</name>
<evidence type="ECO:0000259" key="2">
    <source>
        <dbReference type="SMART" id="SM00014"/>
    </source>
</evidence>
<dbReference type="AlphaFoldDB" id="A0A1G2GTD1"/>
<keyword evidence="1" id="KW-0812">Transmembrane</keyword>
<comment type="caution">
    <text evidence="3">The sequence shown here is derived from an EMBL/GenBank/DDBJ whole genome shotgun (WGS) entry which is preliminary data.</text>
</comment>
<gene>
    <name evidence="3" type="ORF">A3B25_03010</name>
</gene>
<dbReference type="SMART" id="SM00014">
    <property type="entry name" value="acidPPc"/>
    <property type="match status" value="1"/>
</dbReference>
<feature type="transmembrane region" description="Helical" evidence="1">
    <location>
        <begin position="20"/>
        <end position="46"/>
    </location>
</feature>
<dbReference type="SUPFAM" id="SSF48317">
    <property type="entry name" value="Acid phosphatase/Vanadium-dependent haloperoxidase"/>
    <property type="match status" value="1"/>
</dbReference>
<keyword evidence="1" id="KW-0472">Membrane</keyword>
<dbReference type="InterPro" id="IPR000326">
    <property type="entry name" value="PAP2/HPO"/>
</dbReference>
<evidence type="ECO:0000256" key="1">
    <source>
        <dbReference type="SAM" id="Phobius"/>
    </source>
</evidence>
<accession>A0A1G2GTD1</accession>
<feature type="transmembrane region" description="Helical" evidence="1">
    <location>
        <begin position="100"/>
        <end position="120"/>
    </location>
</feature>
<feature type="domain" description="Phosphatidic acid phosphatase type 2/haloperoxidase" evidence="2">
    <location>
        <begin position="59"/>
        <end position="165"/>
    </location>
</feature>
<organism evidence="3 4">
    <name type="scientific">Candidatus Ryanbacteria bacterium RIFCSPLOWO2_01_FULL_48_26</name>
    <dbReference type="NCBI Taxonomy" id="1802126"/>
    <lineage>
        <taxon>Bacteria</taxon>
        <taxon>Candidatus Ryaniibacteriota</taxon>
    </lineage>
</organism>
<dbReference type="STRING" id="1802126.A3B25_03010"/>
<evidence type="ECO:0000313" key="4">
    <source>
        <dbReference type="Proteomes" id="UP000179106"/>
    </source>
</evidence>
<sequence>MESLNQDTFRLFFAFAHQSPFLDILIVFLATYLPFLLIIGFLAFVFSRKDRRAGFFIFIEGLLAVIISRSIIAESISFFYNHPRPFVALDLSPLVYISGNSFPSAHAVIFFSVATTLYYFDKRLGGWFFLLAFVNGVSRIVAGVHWPLDILGGIAVGILSGFIVHKLSESSWGKMERSMTAPIPEPESPQL</sequence>
<dbReference type="EMBL" id="MHNW01000017">
    <property type="protein sequence ID" value="OGZ53454.1"/>
    <property type="molecule type" value="Genomic_DNA"/>
</dbReference>